<dbReference type="OrthoDB" id="6931682at2759"/>
<feature type="compositionally biased region" description="Polar residues" evidence="1">
    <location>
        <begin position="219"/>
        <end position="235"/>
    </location>
</feature>
<evidence type="ECO:0000313" key="4">
    <source>
        <dbReference type="Proteomes" id="UP000838878"/>
    </source>
</evidence>
<feature type="non-terminal residue" evidence="3">
    <location>
        <position position="612"/>
    </location>
</feature>
<dbReference type="InterPro" id="IPR031961">
    <property type="entry name" value="DUF4780"/>
</dbReference>
<evidence type="ECO:0000256" key="1">
    <source>
        <dbReference type="SAM" id="MobiDB-lite"/>
    </source>
</evidence>
<dbReference type="Proteomes" id="UP000838878">
    <property type="component" value="Chromosome 2"/>
</dbReference>
<feature type="compositionally biased region" description="Basic and acidic residues" evidence="1">
    <location>
        <begin position="485"/>
        <end position="508"/>
    </location>
</feature>
<dbReference type="AlphaFoldDB" id="A0A8J9YC73"/>
<feature type="domain" description="DUF4780" evidence="2">
    <location>
        <begin position="294"/>
        <end position="469"/>
    </location>
</feature>
<reference evidence="3" key="1">
    <citation type="submission" date="2021-12" db="EMBL/GenBank/DDBJ databases">
        <authorList>
            <person name="Martin H S."/>
        </authorList>
    </citation>
    <scope>NUCLEOTIDE SEQUENCE</scope>
</reference>
<keyword evidence="4" id="KW-1185">Reference proteome</keyword>
<feature type="compositionally biased region" description="Basic residues" evidence="1">
    <location>
        <begin position="54"/>
        <end position="69"/>
    </location>
</feature>
<proteinExistence type="predicted"/>
<gene>
    <name evidence="3" type="ORF">BINO364_LOCUS7237</name>
</gene>
<feature type="region of interest" description="Disordered" evidence="1">
    <location>
        <begin position="476"/>
        <end position="567"/>
    </location>
</feature>
<evidence type="ECO:0000259" key="2">
    <source>
        <dbReference type="Pfam" id="PF16012"/>
    </source>
</evidence>
<feature type="region of interest" description="Disordered" evidence="1">
    <location>
        <begin position="1"/>
        <end position="285"/>
    </location>
</feature>
<dbReference type="EMBL" id="OV170222">
    <property type="protein sequence ID" value="CAH0721095.1"/>
    <property type="molecule type" value="Genomic_DNA"/>
</dbReference>
<accession>A0A8J9YC73</accession>
<feature type="compositionally biased region" description="Low complexity" evidence="1">
    <location>
        <begin position="194"/>
        <end position="213"/>
    </location>
</feature>
<evidence type="ECO:0000313" key="3">
    <source>
        <dbReference type="EMBL" id="CAH0721095.1"/>
    </source>
</evidence>
<feature type="compositionally biased region" description="Gly residues" evidence="1">
    <location>
        <begin position="140"/>
        <end position="150"/>
    </location>
</feature>
<name>A0A8J9YC73_9NEOP</name>
<feature type="compositionally biased region" description="Low complexity" evidence="1">
    <location>
        <begin position="236"/>
        <end position="249"/>
    </location>
</feature>
<feature type="compositionally biased region" description="Polar residues" evidence="1">
    <location>
        <begin position="510"/>
        <end position="537"/>
    </location>
</feature>
<sequence length="612" mass="66555">MDTNKDHIQPNTTKPTKTNNKEADNTASINMTALFAAMPQPQAPSTSWSLVEPRKKKNRKRRERQRRSRTKDGKTKGGTGNSEPDTEESERYTTDGDTPAAAPGGTGKPTGENQSATKPTPGNAAPVKTSTGPVGSYRSGTGGCPTGGGRTTNLSHTNKTVGGPKTAKDAGVRAAPGYKGGPSGQSALETARPSSSSGKSSSAQVSSKTTKTTHIQKAPTKQTQRQLLSSRPRLNSGTSEGETSEGGQTNKPNKRDRLDDTISPKVSSKRPRTTHTRRDGEASYAQATLTHLNVAITTNPRTDLTDKEATDIKDQLQKAIFTVAGNHKGIPSNIPFAPIFLGRTTLHEGVLKLKCRDDETLAWLKGIVPTFKAPREGFCLTLIEQRQLRPKVKAALYVPDYQGDADFLHKILMSQNRYTYAVSSWQLIHYDVSKGDRPGMLLYLGIPRDEIPKLLAEGRRVAYSHGSIYIRFFTPEGLSDVPPEEEPKTVDDNKPTDMETDKHTDRPHTVASNTPTDLQTDKPSQTDTLPKPTQTDGTDGRQASPLPTDRQIPIPTDEPDGSTLTTNTHMDEVMNHQNTHPASTSQDMEEVLTPFSQVSASPEYWEALVESD</sequence>
<organism evidence="3 4">
    <name type="scientific">Brenthis ino</name>
    <name type="common">lesser marbled fritillary</name>
    <dbReference type="NCBI Taxonomy" id="405034"/>
    <lineage>
        <taxon>Eukaryota</taxon>
        <taxon>Metazoa</taxon>
        <taxon>Ecdysozoa</taxon>
        <taxon>Arthropoda</taxon>
        <taxon>Hexapoda</taxon>
        <taxon>Insecta</taxon>
        <taxon>Pterygota</taxon>
        <taxon>Neoptera</taxon>
        <taxon>Endopterygota</taxon>
        <taxon>Lepidoptera</taxon>
        <taxon>Glossata</taxon>
        <taxon>Ditrysia</taxon>
        <taxon>Papilionoidea</taxon>
        <taxon>Nymphalidae</taxon>
        <taxon>Heliconiinae</taxon>
        <taxon>Argynnini</taxon>
        <taxon>Brenthis</taxon>
    </lineage>
</organism>
<feature type="compositionally biased region" description="Basic and acidic residues" evidence="1">
    <location>
        <begin position="253"/>
        <end position="262"/>
    </location>
</feature>
<protein>
    <recommendedName>
        <fullName evidence="2">DUF4780 domain-containing protein</fullName>
    </recommendedName>
</protein>
<dbReference type="Pfam" id="PF16012">
    <property type="entry name" value="DUF4780"/>
    <property type="match status" value="1"/>
</dbReference>